<reference evidence="3" key="1">
    <citation type="journal article" date="2020" name="Stud. Mycol.">
        <title>101 Dothideomycetes genomes: a test case for predicting lifestyles and emergence of pathogens.</title>
        <authorList>
            <person name="Haridas S."/>
            <person name="Albert R."/>
            <person name="Binder M."/>
            <person name="Bloem J."/>
            <person name="Labutti K."/>
            <person name="Salamov A."/>
            <person name="Andreopoulos B."/>
            <person name="Baker S."/>
            <person name="Barry K."/>
            <person name="Bills G."/>
            <person name="Bluhm B."/>
            <person name="Cannon C."/>
            <person name="Castanera R."/>
            <person name="Culley D."/>
            <person name="Daum C."/>
            <person name="Ezra D."/>
            <person name="Gonzalez J."/>
            <person name="Henrissat B."/>
            <person name="Kuo A."/>
            <person name="Liang C."/>
            <person name="Lipzen A."/>
            <person name="Lutzoni F."/>
            <person name="Magnuson J."/>
            <person name="Mondo S."/>
            <person name="Nolan M."/>
            <person name="Ohm R."/>
            <person name="Pangilinan J."/>
            <person name="Park H.-J."/>
            <person name="Ramirez L."/>
            <person name="Alfaro M."/>
            <person name="Sun H."/>
            <person name="Tritt A."/>
            <person name="Yoshinaga Y."/>
            <person name="Zwiers L.-H."/>
            <person name="Turgeon B."/>
            <person name="Goodwin S."/>
            <person name="Spatafora J."/>
            <person name="Crous P."/>
            <person name="Grigoriev I."/>
        </authorList>
    </citation>
    <scope>NUCLEOTIDE SEQUENCE</scope>
    <source>
        <strain evidence="3">ATCC 36951</strain>
    </source>
</reference>
<dbReference type="PANTHER" id="PTHR24148:SF64">
    <property type="entry name" value="HETEROKARYON INCOMPATIBILITY DOMAIN-CONTAINING PROTEIN"/>
    <property type="match status" value="1"/>
</dbReference>
<dbReference type="OrthoDB" id="2288928at2759"/>
<dbReference type="EMBL" id="ML993579">
    <property type="protein sequence ID" value="KAF2173654.1"/>
    <property type="molecule type" value="Genomic_DNA"/>
</dbReference>
<name>A0A6A6D2L5_ZASCE</name>
<dbReference type="RefSeq" id="XP_033674543.1">
    <property type="nucleotide sequence ID" value="XM_033803411.1"/>
</dbReference>
<evidence type="ECO:0000313" key="4">
    <source>
        <dbReference type="Proteomes" id="UP000799537"/>
    </source>
</evidence>
<proteinExistence type="predicted"/>
<dbReference type="Proteomes" id="UP000799537">
    <property type="component" value="Unassembled WGS sequence"/>
</dbReference>
<feature type="region of interest" description="Disordered" evidence="1">
    <location>
        <begin position="413"/>
        <end position="432"/>
    </location>
</feature>
<evidence type="ECO:0000259" key="2">
    <source>
        <dbReference type="Pfam" id="PF06985"/>
    </source>
</evidence>
<dbReference type="Pfam" id="PF06985">
    <property type="entry name" value="HET"/>
    <property type="match status" value="1"/>
</dbReference>
<dbReference type="InterPro" id="IPR052895">
    <property type="entry name" value="HetReg/Transcr_Mod"/>
</dbReference>
<keyword evidence="4" id="KW-1185">Reference proteome</keyword>
<dbReference type="InterPro" id="IPR010730">
    <property type="entry name" value="HET"/>
</dbReference>
<gene>
    <name evidence="3" type="ORF">M409DRAFT_15932</name>
</gene>
<feature type="domain" description="Heterokaryon incompatibility" evidence="2">
    <location>
        <begin position="92"/>
        <end position="257"/>
    </location>
</feature>
<sequence>MASSPAANRSPWSLSISPSDWRLGKYLVNAVDPGTFTDPPIHKLETGQIRVLELHPGARGDELKCSVRVCTLDSTAIDTIAAGNKTFHPFSYEAVSYVWGSTERNHVLKCNKIVNVQGEMDSEERLFEMYQEQFETEIAITENLKEMLLALRDTRDTRSLWVDGVCIKKTTKSGPSSYKARSAFRVARKLASLYNDEAAWRTALSCRDQAEEWQIYGFHVWRLVKDNALFLDQQEHRALRDGLLGKEWFIRTWVYQELALARNVVLRYADEEMDWDTLDTAVQAFVELSLPLSPLNNGHKAVRDMGRKRLAVAMVRDYNLKHLRGDPGGHPLSAKMRADELLLESLLVDVRSLRAKDPHDKVFGILGLLLPIEGQSISVDYTVPVHELYMQVLCFLGGFCAATAREPEFKFLSDPNGANASEEENQPEGQEPHSLLRIAGIKALTIAETFEVEDFERQAELLTGMPANYPLTNDTYVDVYLNIFDARDPIDFLLGTRRDMHRNFWHDHIPGVLADANGESQIVETSESSPTSPPVTADILKSLFRRTRLQGIVLGPQTRQAERPIRDKNWRVGFVSTNGFMGVVPKKSRAGD</sequence>
<protein>
    <recommendedName>
        <fullName evidence="2">Heterokaryon incompatibility domain-containing protein</fullName>
    </recommendedName>
</protein>
<dbReference type="AlphaFoldDB" id="A0A6A6D2L5"/>
<evidence type="ECO:0000256" key="1">
    <source>
        <dbReference type="SAM" id="MobiDB-lite"/>
    </source>
</evidence>
<dbReference type="GeneID" id="54556683"/>
<evidence type="ECO:0000313" key="3">
    <source>
        <dbReference type="EMBL" id="KAF2173654.1"/>
    </source>
</evidence>
<organism evidence="3 4">
    <name type="scientific">Zasmidium cellare ATCC 36951</name>
    <dbReference type="NCBI Taxonomy" id="1080233"/>
    <lineage>
        <taxon>Eukaryota</taxon>
        <taxon>Fungi</taxon>
        <taxon>Dikarya</taxon>
        <taxon>Ascomycota</taxon>
        <taxon>Pezizomycotina</taxon>
        <taxon>Dothideomycetes</taxon>
        <taxon>Dothideomycetidae</taxon>
        <taxon>Mycosphaerellales</taxon>
        <taxon>Mycosphaerellaceae</taxon>
        <taxon>Zasmidium</taxon>
    </lineage>
</organism>
<dbReference type="PANTHER" id="PTHR24148">
    <property type="entry name" value="ANKYRIN REPEAT DOMAIN-CONTAINING PROTEIN 39 HOMOLOG-RELATED"/>
    <property type="match status" value="1"/>
</dbReference>
<accession>A0A6A6D2L5</accession>